<organism evidence="3 4">
    <name type="scientific">Streptomyces filamentosus</name>
    <name type="common">Streptomyces roseosporus</name>
    <dbReference type="NCBI Taxonomy" id="67294"/>
    <lineage>
        <taxon>Bacteria</taxon>
        <taxon>Bacillati</taxon>
        <taxon>Actinomycetota</taxon>
        <taxon>Actinomycetes</taxon>
        <taxon>Kitasatosporales</taxon>
        <taxon>Streptomycetaceae</taxon>
        <taxon>Streptomyces</taxon>
    </lineage>
</organism>
<feature type="compositionally biased region" description="Low complexity" evidence="1">
    <location>
        <begin position="87"/>
        <end position="99"/>
    </location>
</feature>
<evidence type="ECO:0000256" key="1">
    <source>
        <dbReference type="SAM" id="MobiDB-lite"/>
    </source>
</evidence>
<evidence type="ECO:0000256" key="2">
    <source>
        <dbReference type="SAM" id="SignalP"/>
    </source>
</evidence>
<feature type="compositionally biased region" description="Polar residues" evidence="1">
    <location>
        <begin position="173"/>
        <end position="184"/>
    </location>
</feature>
<reference evidence="3" key="1">
    <citation type="journal article" date="2014" name="Int. J. Syst. Evol. Microbiol.">
        <title>Complete genome sequence of Corynebacterium casei LMG S-19264T (=DSM 44701T), isolated from a smear-ripened cheese.</title>
        <authorList>
            <consortium name="US DOE Joint Genome Institute (JGI-PGF)"/>
            <person name="Walter F."/>
            <person name="Albersmeier A."/>
            <person name="Kalinowski J."/>
            <person name="Ruckert C."/>
        </authorList>
    </citation>
    <scope>NUCLEOTIDE SEQUENCE</scope>
    <source>
        <strain evidence="3">JCM 4122</strain>
    </source>
</reference>
<dbReference type="EMBL" id="BNBE01000004">
    <property type="protein sequence ID" value="GHG25604.1"/>
    <property type="molecule type" value="Genomic_DNA"/>
</dbReference>
<evidence type="ECO:0000313" key="3">
    <source>
        <dbReference type="EMBL" id="GHG25604.1"/>
    </source>
</evidence>
<dbReference type="Proteomes" id="UP000632849">
    <property type="component" value="Unassembled WGS sequence"/>
</dbReference>
<feature type="region of interest" description="Disordered" evidence="1">
    <location>
        <begin position="167"/>
        <end position="220"/>
    </location>
</feature>
<reference evidence="3" key="2">
    <citation type="submission" date="2020-09" db="EMBL/GenBank/DDBJ databases">
        <authorList>
            <person name="Sun Q."/>
            <person name="Ohkuma M."/>
        </authorList>
    </citation>
    <scope>NUCLEOTIDE SEQUENCE</scope>
    <source>
        <strain evidence="3">JCM 4122</strain>
    </source>
</reference>
<feature type="chain" id="PRO_5036712074" description="Lipoprotein" evidence="2">
    <location>
        <begin position="30"/>
        <end position="220"/>
    </location>
</feature>
<dbReference type="AlphaFoldDB" id="A0A919ERY9"/>
<comment type="caution">
    <text evidence="3">The sequence shown here is derived from an EMBL/GenBank/DDBJ whole genome shotgun (WGS) entry which is preliminary data.</text>
</comment>
<dbReference type="PROSITE" id="PS51257">
    <property type="entry name" value="PROKAR_LIPOPROTEIN"/>
    <property type="match status" value="1"/>
</dbReference>
<sequence length="220" mass="22648">MRKTTERRVLTRLTACAAAVLLAGTAACSADGDTRADATARPATPTAACTYTWSGVQQRDVLTGVAEEQAFGEDGGRLTRPLKRVHSPSTGATTETGPEAEAKDVLLSLAAHLEDTGTEAPFDRAAFVRAGRPAPALDGNTTETSGAGTLVAYAFVRQVTGDYRRACPGGKPSTGSATSWTTEGSGVLDCKEPSSTFDEGEPSQEAALRSCPPGSPAARS</sequence>
<keyword evidence="2" id="KW-0732">Signal</keyword>
<protein>
    <recommendedName>
        <fullName evidence="5">Lipoprotein</fullName>
    </recommendedName>
</protein>
<evidence type="ECO:0008006" key="5">
    <source>
        <dbReference type="Google" id="ProtNLM"/>
    </source>
</evidence>
<keyword evidence="4" id="KW-1185">Reference proteome</keyword>
<dbReference type="RefSeq" id="WP_190044498.1">
    <property type="nucleotide sequence ID" value="NZ_BNBE01000004.1"/>
</dbReference>
<feature type="region of interest" description="Disordered" evidence="1">
    <location>
        <begin position="77"/>
        <end position="100"/>
    </location>
</feature>
<gene>
    <name evidence="3" type="ORF">GCM10017667_72160</name>
</gene>
<feature type="signal peptide" evidence="2">
    <location>
        <begin position="1"/>
        <end position="29"/>
    </location>
</feature>
<evidence type="ECO:0000313" key="4">
    <source>
        <dbReference type="Proteomes" id="UP000632849"/>
    </source>
</evidence>
<accession>A0A919ERY9</accession>
<proteinExistence type="predicted"/>
<name>A0A919ERY9_STRFL</name>